<gene>
    <name evidence="2" type="ORF">AB8Z38_30115</name>
</gene>
<sequence>MAVDWREYAKAVENQLDQLRRDLEPLESGRMKLGEREGSGARRDVTQEAIDRNK</sequence>
<proteinExistence type="predicted"/>
<dbReference type="AlphaFoldDB" id="A0AB39XG16"/>
<evidence type="ECO:0000256" key="1">
    <source>
        <dbReference type="SAM" id="MobiDB-lite"/>
    </source>
</evidence>
<evidence type="ECO:0000313" key="2">
    <source>
        <dbReference type="EMBL" id="XDV56823.1"/>
    </source>
</evidence>
<feature type="region of interest" description="Disordered" evidence="1">
    <location>
        <begin position="23"/>
        <end position="54"/>
    </location>
</feature>
<protein>
    <submittedName>
        <fullName evidence="2">Uncharacterized protein</fullName>
    </submittedName>
</protein>
<name>A0AB39XG16_9BRAD</name>
<organism evidence="2">
    <name type="scientific">Bradyrhizobium sp. LLZ17</name>
    <dbReference type="NCBI Taxonomy" id="3239388"/>
    <lineage>
        <taxon>Bacteria</taxon>
        <taxon>Pseudomonadati</taxon>
        <taxon>Pseudomonadota</taxon>
        <taxon>Alphaproteobacteria</taxon>
        <taxon>Hyphomicrobiales</taxon>
        <taxon>Nitrobacteraceae</taxon>
        <taxon>Bradyrhizobium</taxon>
    </lineage>
</organism>
<dbReference type="RefSeq" id="WP_369721268.1">
    <property type="nucleotide sequence ID" value="NZ_CP165734.1"/>
</dbReference>
<dbReference type="EMBL" id="CP165734">
    <property type="protein sequence ID" value="XDV56823.1"/>
    <property type="molecule type" value="Genomic_DNA"/>
</dbReference>
<accession>A0AB39XG16</accession>
<reference evidence="2" key="1">
    <citation type="submission" date="2024-08" db="EMBL/GenBank/DDBJ databases">
        <authorList>
            <person name="Chaddad Z."/>
            <person name="Lamrabet M."/>
            <person name="Bouhnik O."/>
            <person name="Alami S."/>
            <person name="Wipf D."/>
            <person name="Courty P.E."/>
            <person name="Missbah El Idrissi M."/>
        </authorList>
    </citation>
    <scope>NUCLEOTIDE SEQUENCE</scope>
    <source>
        <strain evidence="2">LLZ17</strain>
    </source>
</reference>